<dbReference type="PANTHER" id="PTHR43048:SF3">
    <property type="entry name" value="METHYLMALONYL-COA EPIMERASE, MITOCHONDRIAL"/>
    <property type="match status" value="1"/>
</dbReference>
<dbReference type="CDD" id="cd06587">
    <property type="entry name" value="VOC"/>
    <property type="match status" value="1"/>
</dbReference>
<keyword evidence="4" id="KW-1185">Reference proteome</keyword>
<dbReference type="SUPFAM" id="SSF54593">
    <property type="entry name" value="Glyoxalase/Bleomycin resistance protein/Dihydroxybiphenyl dioxygenase"/>
    <property type="match status" value="1"/>
</dbReference>
<gene>
    <name evidence="3" type="ORF">E1298_00190</name>
</gene>
<accession>A0A4R5CII5</accession>
<dbReference type="Pfam" id="PF00903">
    <property type="entry name" value="Glyoxalase"/>
    <property type="match status" value="1"/>
</dbReference>
<dbReference type="Gene3D" id="3.10.180.10">
    <property type="entry name" value="2,3-Dihydroxybiphenyl 1,2-Dioxygenase, domain 1"/>
    <property type="match status" value="1"/>
</dbReference>
<dbReference type="PROSITE" id="PS51819">
    <property type="entry name" value="VOC"/>
    <property type="match status" value="1"/>
</dbReference>
<dbReference type="AlphaFoldDB" id="A0A4R5CII5"/>
<evidence type="ECO:0000313" key="3">
    <source>
        <dbReference type="EMBL" id="TDD98123.1"/>
    </source>
</evidence>
<dbReference type="GO" id="GO:0004462">
    <property type="term" value="F:lactoylglutathione lyase activity"/>
    <property type="evidence" value="ECO:0007669"/>
    <property type="project" value="InterPro"/>
</dbReference>
<keyword evidence="1" id="KW-0479">Metal-binding</keyword>
<dbReference type="Proteomes" id="UP000294513">
    <property type="component" value="Unassembled WGS sequence"/>
</dbReference>
<dbReference type="GO" id="GO:0004493">
    <property type="term" value="F:methylmalonyl-CoA epimerase activity"/>
    <property type="evidence" value="ECO:0007669"/>
    <property type="project" value="TreeGrafter"/>
</dbReference>
<sequence length="202" mass="22280">MSGSSGNGSRSKGHVPGRSLATLPHWRLSGWWSPCANRTSAAGLRSTSRELPLLKEDRGLSSESQDRVRAAASVTAFDHIRLDVADIDVAERFYTDALGLSSVVRYELADRVILQMAPDGRPAGVELWQERDLVPNPHLTHHVAFRVADVPALVEHIRELGYRVVTEPYRIEQETVAFVADPDRHTIELNDFLGRPTVGAPA</sequence>
<dbReference type="PROSITE" id="PS00934">
    <property type="entry name" value="GLYOXALASE_I_1"/>
    <property type="match status" value="1"/>
</dbReference>
<comment type="caution">
    <text evidence="3">The sequence shown here is derived from an EMBL/GenBank/DDBJ whole genome shotgun (WGS) entry which is preliminary data.</text>
</comment>
<dbReference type="InterPro" id="IPR037523">
    <property type="entry name" value="VOC_core"/>
</dbReference>
<protein>
    <submittedName>
        <fullName evidence="3">VOC family protein</fullName>
    </submittedName>
</protein>
<proteinExistence type="predicted"/>
<evidence type="ECO:0000313" key="4">
    <source>
        <dbReference type="Proteomes" id="UP000294513"/>
    </source>
</evidence>
<dbReference type="OrthoDB" id="115162at2"/>
<feature type="domain" description="VOC" evidence="2">
    <location>
        <begin position="76"/>
        <end position="192"/>
    </location>
</feature>
<name>A0A4R5CII5_9ACTN</name>
<organism evidence="3 4">
    <name type="scientific">Actinomadura rubrisoli</name>
    <dbReference type="NCBI Taxonomy" id="2530368"/>
    <lineage>
        <taxon>Bacteria</taxon>
        <taxon>Bacillati</taxon>
        <taxon>Actinomycetota</taxon>
        <taxon>Actinomycetes</taxon>
        <taxon>Streptosporangiales</taxon>
        <taxon>Thermomonosporaceae</taxon>
        <taxon>Actinomadura</taxon>
    </lineage>
</organism>
<dbReference type="InterPro" id="IPR018146">
    <property type="entry name" value="Glyoxalase_1_CS"/>
</dbReference>
<dbReference type="EMBL" id="SMKU01000001">
    <property type="protein sequence ID" value="TDD98123.1"/>
    <property type="molecule type" value="Genomic_DNA"/>
</dbReference>
<reference evidence="3 4" key="1">
    <citation type="submission" date="2019-03" db="EMBL/GenBank/DDBJ databases">
        <title>Draft genome sequences of novel Actinobacteria.</title>
        <authorList>
            <person name="Sahin N."/>
            <person name="Ay H."/>
            <person name="Saygin H."/>
        </authorList>
    </citation>
    <scope>NUCLEOTIDE SEQUENCE [LARGE SCALE GENOMIC DNA]</scope>
    <source>
        <strain evidence="3 4">H3C3</strain>
    </source>
</reference>
<evidence type="ECO:0000256" key="1">
    <source>
        <dbReference type="ARBA" id="ARBA00022723"/>
    </source>
</evidence>
<dbReference type="InterPro" id="IPR051785">
    <property type="entry name" value="MMCE/EMCE_epimerase"/>
</dbReference>
<dbReference type="GO" id="GO:0046491">
    <property type="term" value="P:L-methylmalonyl-CoA metabolic process"/>
    <property type="evidence" value="ECO:0007669"/>
    <property type="project" value="TreeGrafter"/>
</dbReference>
<evidence type="ECO:0000259" key="2">
    <source>
        <dbReference type="PROSITE" id="PS51819"/>
    </source>
</evidence>
<dbReference type="PANTHER" id="PTHR43048">
    <property type="entry name" value="METHYLMALONYL-COA EPIMERASE"/>
    <property type="match status" value="1"/>
</dbReference>
<dbReference type="GO" id="GO:0046872">
    <property type="term" value="F:metal ion binding"/>
    <property type="evidence" value="ECO:0007669"/>
    <property type="project" value="UniProtKB-KW"/>
</dbReference>
<dbReference type="InterPro" id="IPR004360">
    <property type="entry name" value="Glyas_Fos-R_dOase_dom"/>
</dbReference>
<dbReference type="InterPro" id="IPR029068">
    <property type="entry name" value="Glyas_Bleomycin-R_OHBP_Dase"/>
</dbReference>